<evidence type="ECO:0000256" key="11">
    <source>
        <dbReference type="ARBA" id="ARBA00023237"/>
    </source>
</evidence>
<accession>A0A9X4YDN2</accession>
<evidence type="ECO:0000256" key="12">
    <source>
        <dbReference type="PROSITE-ProRule" id="PRU01360"/>
    </source>
</evidence>
<evidence type="ECO:0000256" key="13">
    <source>
        <dbReference type="RuleBase" id="RU003357"/>
    </source>
</evidence>
<evidence type="ECO:0000256" key="5">
    <source>
        <dbReference type="ARBA" id="ARBA00022692"/>
    </source>
</evidence>
<evidence type="ECO:0000256" key="9">
    <source>
        <dbReference type="ARBA" id="ARBA00023077"/>
    </source>
</evidence>
<dbReference type="PROSITE" id="PS52016">
    <property type="entry name" value="TONB_DEPENDENT_REC_3"/>
    <property type="match status" value="1"/>
</dbReference>
<dbReference type="InterPro" id="IPR036942">
    <property type="entry name" value="Beta-barrel_TonB_sf"/>
</dbReference>
<keyword evidence="4" id="KW-0410">Iron transport</keyword>
<keyword evidence="11 12" id="KW-0998">Cell outer membrane</keyword>
<feature type="domain" description="TonB-dependent receptor plug" evidence="16">
    <location>
        <begin position="78"/>
        <end position="174"/>
    </location>
</feature>
<feature type="signal peptide" evidence="14">
    <location>
        <begin position="1"/>
        <end position="30"/>
    </location>
</feature>
<sequence>MTDRTRFKRNRLALVIGLHCAIAFPGVALGETSEDQATSESEDMLELDRYQAQDRVDDPMGMMPTEPVESVFGFDKTLMETPRGATSVSADMMENFEIESINDLALIAPGSFRQSFFGVGGSLDVRGNPGENYFRGVRRLNNPGNFPTPIAASDRVDVVRGPASPIMGPSKIGGYLNFVPKSARVETGQYLDEPTGEMSLTKGSWDKNILRAEVGGPGELGGQDFGYYLYGEAETSDDYYRNTDTDQSVMQASFNTAFSSSTRIEFGGMRQDFDGNQVAGWNRVTQDLIDNGTYTTGLAPDLDTNNDGRLSRGEFKNADFENGVLPFFPVPSAVTEDDFGPDAELENSGTAQLDGDEVLVAPEDRLESDVTTLYFDLIHDMGRNAQLKNKTFYESLDSINENAYGFSSNIDSWVVENQTIFSFDVDHADWLDGSHQISPSIRYTEYERGNDFGYEFFDRRDLTQPSTPRDKRLLSTQSGENFDDYQYGSYTNYGLAYLGDFTIADRVGLLLGTRYDYVDFNAKRDASKIDPDLDPGVLSADDSDSEVSWTASLNYQTDWGVTPYVTVSEQATVISDQGSEVSPDLIADGDAMATSELEELGVKADLLNGRLFLAGAWFKQERTNFNAQDLTSNNTTETEGYEFEARLIATDNLTLTAAYTNLEVINLTALENGSQFSFLGAEDLPNVDDPSQVYGNQPGGLIPVSSESDARKAGVPEHVYSVTGAYQFGNGFGMTTSVQHVDSVYSGFSKSVRLPAYTLVNAGVNYRTGPWKFDVQVRNVTDEDYFRSNFPDLFGSTVVKPERPRNWTASLSYSF</sequence>
<evidence type="ECO:0000259" key="15">
    <source>
        <dbReference type="Pfam" id="PF00593"/>
    </source>
</evidence>
<dbReference type="Proteomes" id="UP000460751">
    <property type="component" value="Unassembled WGS sequence"/>
</dbReference>
<dbReference type="Gene3D" id="2.40.170.20">
    <property type="entry name" value="TonB-dependent receptor, beta-barrel domain"/>
    <property type="match status" value="1"/>
</dbReference>
<dbReference type="SUPFAM" id="SSF56935">
    <property type="entry name" value="Porins"/>
    <property type="match status" value="1"/>
</dbReference>
<dbReference type="Gene3D" id="2.170.130.10">
    <property type="entry name" value="TonB-dependent receptor, plug domain"/>
    <property type="match status" value="1"/>
</dbReference>
<dbReference type="InterPro" id="IPR039426">
    <property type="entry name" value="TonB-dep_rcpt-like"/>
</dbReference>
<keyword evidence="18" id="KW-1185">Reference proteome</keyword>
<dbReference type="InterPro" id="IPR037066">
    <property type="entry name" value="Plug_dom_sf"/>
</dbReference>
<dbReference type="AlphaFoldDB" id="A0A9X4YDN2"/>
<keyword evidence="3 12" id="KW-1134">Transmembrane beta strand</keyword>
<evidence type="ECO:0000256" key="3">
    <source>
        <dbReference type="ARBA" id="ARBA00022452"/>
    </source>
</evidence>
<dbReference type="Pfam" id="PF07715">
    <property type="entry name" value="Plug"/>
    <property type="match status" value="1"/>
</dbReference>
<dbReference type="InterPro" id="IPR018247">
    <property type="entry name" value="EF_Hand_1_Ca_BS"/>
</dbReference>
<organism evidence="17 18">
    <name type="scientific">Vreelandella halophila</name>
    <dbReference type="NCBI Taxonomy" id="86177"/>
    <lineage>
        <taxon>Bacteria</taxon>
        <taxon>Pseudomonadati</taxon>
        <taxon>Pseudomonadota</taxon>
        <taxon>Gammaproteobacteria</taxon>
        <taxon>Oceanospirillales</taxon>
        <taxon>Halomonadaceae</taxon>
        <taxon>Vreelandella</taxon>
    </lineage>
</organism>
<dbReference type="PANTHER" id="PTHR32552:SF68">
    <property type="entry name" value="FERRICHROME OUTER MEMBRANE TRANSPORTER_PHAGE RECEPTOR"/>
    <property type="match status" value="1"/>
</dbReference>
<dbReference type="InterPro" id="IPR012910">
    <property type="entry name" value="Plug_dom"/>
</dbReference>
<name>A0A9X4YDN2_9GAMM</name>
<evidence type="ECO:0000313" key="17">
    <source>
        <dbReference type="EMBL" id="MYL27937.1"/>
    </source>
</evidence>
<evidence type="ECO:0000256" key="1">
    <source>
        <dbReference type="ARBA" id="ARBA00004571"/>
    </source>
</evidence>
<keyword evidence="17" id="KW-0675">Receptor</keyword>
<dbReference type="GO" id="GO:0009279">
    <property type="term" value="C:cell outer membrane"/>
    <property type="evidence" value="ECO:0007669"/>
    <property type="project" value="UniProtKB-SubCell"/>
</dbReference>
<evidence type="ECO:0000256" key="6">
    <source>
        <dbReference type="ARBA" id="ARBA00022729"/>
    </source>
</evidence>
<dbReference type="GO" id="GO:0015344">
    <property type="term" value="F:siderophore uptake transmembrane transporter activity"/>
    <property type="evidence" value="ECO:0007669"/>
    <property type="project" value="TreeGrafter"/>
</dbReference>
<protein>
    <submittedName>
        <fullName evidence="17">TonB-dependent receptor plug domain-containing protein</fullName>
    </submittedName>
</protein>
<evidence type="ECO:0000313" key="18">
    <source>
        <dbReference type="Proteomes" id="UP000460751"/>
    </source>
</evidence>
<feature type="domain" description="TonB-dependent receptor-like beta-barrel" evidence="15">
    <location>
        <begin position="363"/>
        <end position="780"/>
    </location>
</feature>
<keyword evidence="6 14" id="KW-0732">Signal</keyword>
<keyword evidence="8" id="KW-0406">Ion transport</keyword>
<dbReference type="Pfam" id="PF00593">
    <property type="entry name" value="TonB_dep_Rec_b-barrel"/>
    <property type="match status" value="1"/>
</dbReference>
<dbReference type="PROSITE" id="PS00018">
    <property type="entry name" value="EF_HAND_1"/>
    <property type="match status" value="1"/>
</dbReference>
<evidence type="ECO:0000256" key="14">
    <source>
        <dbReference type="SAM" id="SignalP"/>
    </source>
</evidence>
<dbReference type="OrthoDB" id="9760494at2"/>
<comment type="caution">
    <text evidence="17">The sequence shown here is derived from an EMBL/GenBank/DDBJ whole genome shotgun (WGS) entry which is preliminary data.</text>
</comment>
<evidence type="ECO:0000256" key="7">
    <source>
        <dbReference type="ARBA" id="ARBA00023004"/>
    </source>
</evidence>
<evidence type="ECO:0000256" key="2">
    <source>
        <dbReference type="ARBA" id="ARBA00022448"/>
    </source>
</evidence>
<keyword evidence="9 13" id="KW-0798">TonB box</keyword>
<evidence type="ECO:0000256" key="8">
    <source>
        <dbReference type="ARBA" id="ARBA00023065"/>
    </source>
</evidence>
<evidence type="ECO:0000256" key="10">
    <source>
        <dbReference type="ARBA" id="ARBA00023136"/>
    </source>
</evidence>
<gene>
    <name evidence="17" type="ORF">GLW01_14175</name>
</gene>
<dbReference type="EMBL" id="WMEX01000008">
    <property type="protein sequence ID" value="MYL27937.1"/>
    <property type="molecule type" value="Genomic_DNA"/>
</dbReference>
<keyword evidence="2 12" id="KW-0813">Transport</keyword>
<feature type="chain" id="PRO_5040987184" evidence="14">
    <location>
        <begin position="31"/>
        <end position="815"/>
    </location>
</feature>
<keyword evidence="5 12" id="KW-0812">Transmembrane</keyword>
<evidence type="ECO:0000259" key="16">
    <source>
        <dbReference type="Pfam" id="PF07715"/>
    </source>
</evidence>
<proteinExistence type="inferred from homology"/>
<reference evidence="17 18" key="1">
    <citation type="submission" date="2019-11" db="EMBL/GenBank/DDBJ databases">
        <title>Genome sequences of 17 halophilic strains isolated from different environments.</title>
        <authorList>
            <person name="Furrow R.E."/>
        </authorList>
    </citation>
    <scope>NUCLEOTIDE SEQUENCE [LARGE SCALE GENOMIC DNA]</scope>
    <source>
        <strain evidence="17 18">22507_15_FS</strain>
    </source>
</reference>
<evidence type="ECO:0000256" key="4">
    <source>
        <dbReference type="ARBA" id="ARBA00022496"/>
    </source>
</evidence>
<dbReference type="InterPro" id="IPR000531">
    <property type="entry name" value="Beta-barrel_TonB"/>
</dbReference>
<keyword evidence="7" id="KW-0408">Iron</keyword>
<comment type="similarity">
    <text evidence="12 13">Belongs to the TonB-dependent receptor family.</text>
</comment>
<comment type="subcellular location">
    <subcellularLocation>
        <location evidence="1 12">Cell outer membrane</location>
        <topology evidence="1 12">Multi-pass membrane protein</topology>
    </subcellularLocation>
</comment>
<keyword evidence="10 12" id="KW-0472">Membrane</keyword>
<dbReference type="PANTHER" id="PTHR32552">
    <property type="entry name" value="FERRICHROME IRON RECEPTOR-RELATED"/>
    <property type="match status" value="1"/>
</dbReference>